<sequence length="450" mass="49672">MPGVHEWQTTISNAHERKPVPFTTRGNTKAEAPVSMPISDAVVQSRASSSQHAGTPSAPVHRRTDHPSQPKISRSSLKQDSSSVQSTKPASSRDRPSVQAPDPFPAMGSNPRRHPRPSISISSASALSSVSASHDVKPRQERKAEEPARIYFKTLMASTVHNLGDFGVHTALLATLTAGQKVEGFNSNFILGPQQIAASNFMKEAEADGRRMGGIFAVEDGSGRFEVLARIVDEKNERKRALANQTEEVLMPLKRPTLNGMGKSNQYLARVEAKCGYLPQQTWKESVFNDDERTFESRHCDYYSSGFARAFSGEPIEKGHRLHPSNFIEGNKLLLAAGQTLSNPFGVHWRRIVLERSEAIKNKGKSKSLEAFYALQGDYRWAITAVSPFLHIAPLNDMAYFNNQIKHPIQKNTSTRAWSLLRIACSAVVLTSLEARNDSLIDAESSEEDL</sequence>
<protein>
    <submittedName>
        <fullName evidence="2">Uncharacterized protein</fullName>
    </submittedName>
</protein>
<dbReference type="AlphaFoldDB" id="A0A8H5CLG6"/>
<feature type="compositionally biased region" description="Low complexity" evidence="1">
    <location>
        <begin position="118"/>
        <end position="133"/>
    </location>
</feature>
<accession>A0A8H5CLG6</accession>
<dbReference type="EMBL" id="JAACJM010000131">
    <property type="protein sequence ID" value="KAF5343910.1"/>
    <property type="molecule type" value="Genomic_DNA"/>
</dbReference>
<gene>
    <name evidence="2" type="ORF">D9758_012116</name>
</gene>
<name>A0A8H5CLG6_9AGAR</name>
<keyword evidence="3" id="KW-1185">Reference proteome</keyword>
<organism evidence="2 3">
    <name type="scientific">Tetrapyrgos nigripes</name>
    <dbReference type="NCBI Taxonomy" id="182062"/>
    <lineage>
        <taxon>Eukaryota</taxon>
        <taxon>Fungi</taxon>
        <taxon>Dikarya</taxon>
        <taxon>Basidiomycota</taxon>
        <taxon>Agaricomycotina</taxon>
        <taxon>Agaricomycetes</taxon>
        <taxon>Agaricomycetidae</taxon>
        <taxon>Agaricales</taxon>
        <taxon>Marasmiineae</taxon>
        <taxon>Marasmiaceae</taxon>
        <taxon>Tetrapyrgos</taxon>
    </lineage>
</organism>
<evidence type="ECO:0000256" key="1">
    <source>
        <dbReference type="SAM" id="MobiDB-lite"/>
    </source>
</evidence>
<proteinExistence type="predicted"/>
<feature type="region of interest" description="Disordered" evidence="1">
    <location>
        <begin position="1"/>
        <end position="144"/>
    </location>
</feature>
<feature type="compositionally biased region" description="Polar residues" evidence="1">
    <location>
        <begin position="45"/>
        <end position="54"/>
    </location>
</feature>
<comment type="caution">
    <text evidence="2">The sequence shown here is derived from an EMBL/GenBank/DDBJ whole genome shotgun (WGS) entry which is preliminary data.</text>
</comment>
<feature type="compositionally biased region" description="Low complexity" evidence="1">
    <location>
        <begin position="73"/>
        <end position="86"/>
    </location>
</feature>
<feature type="compositionally biased region" description="Basic and acidic residues" evidence="1">
    <location>
        <begin position="134"/>
        <end position="144"/>
    </location>
</feature>
<evidence type="ECO:0000313" key="3">
    <source>
        <dbReference type="Proteomes" id="UP000559256"/>
    </source>
</evidence>
<reference evidence="2 3" key="1">
    <citation type="journal article" date="2020" name="ISME J.">
        <title>Uncovering the hidden diversity of litter-decomposition mechanisms in mushroom-forming fungi.</title>
        <authorList>
            <person name="Floudas D."/>
            <person name="Bentzer J."/>
            <person name="Ahren D."/>
            <person name="Johansson T."/>
            <person name="Persson P."/>
            <person name="Tunlid A."/>
        </authorList>
    </citation>
    <scope>NUCLEOTIDE SEQUENCE [LARGE SCALE GENOMIC DNA]</scope>
    <source>
        <strain evidence="2 3">CBS 291.85</strain>
    </source>
</reference>
<evidence type="ECO:0000313" key="2">
    <source>
        <dbReference type="EMBL" id="KAF5343910.1"/>
    </source>
</evidence>
<dbReference type="Proteomes" id="UP000559256">
    <property type="component" value="Unassembled WGS sequence"/>
</dbReference>